<dbReference type="AlphaFoldDB" id="A0A916RPU7"/>
<organism evidence="1 2">
    <name type="scientific">Pelagibacterium lentulum</name>
    <dbReference type="NCBI Taxonomy" id="2029865"/>
    <lineage>
        <taxon>Bacteria</taxon>
        <taxon>Pseudomonadati</taxon>
        <taxon>Pseudomonadota</taxon>
        <taxon>Alphaproteobacteria</taxon>
        <taxon>Hyphomicrobiales</taxon>
        <taxon>Devosiaceae</taxon>
        <taxon>Pelagibacterium</taxon>
    </lineage>
</organism>
<dbReference type="EMBL" id="BMKB01000010">
    <property type="protein sequence ID" value="GGA63858.1"/>
    <property type="molecule type" value="Genomic_DNA"/>
</dbReference>
<sequence>MPQVHFTDDFDFKAKPGVTIAYKAGWTGMVTTPCADQAVASKKAKRVAKKAEAEADDGGQA</sequence>
<proteinExistence type="predicted"/>
<name>A0A916RPU7_9HYPH</name>
<evidence type="ECO:0000313" key="2">
    <source>
        <dbReference type="Proteomes" id="UP000596977"/>
    </source>
</evidence>
<comment type="caution">
    <text evidence="1">The sequence shown here is derived from an EMBL/GenBank/DDBJ whole genome shotgun (WGS) entry which is preliminary data.</text>
</comment>
<dbReference type="Proteomes" id="UP000596977">
    <property type="component" value="Unassembled WGS sequence"/>
</dbReference>
<reference evidence="1 2" key="1">
    <citation type="journal article" date="2014" name="Int. J. Syst. Evol. Microbiol.">
        <title>Complete genome sequence of Corynebacterium casei LMG S-19264T (=DSM 44701T), isolated from a smear-ripened cheese.</title>
        <authorList>
            <consortium name="US DOE Joint Genome Institute (JGI-PGF)"/>
            <person name="Walter F."/>
            <person name="Albersmeier A."/>
            <person name="Kalinowski J."/>
            <person name="Ruckert C."/>
        </authorList>
    </citation>
    <scope>NUCLEOTIDE SEQUENCE [LARGE SCALE GENOMIC DNA]</scope>
    <source>
        <strain evidence="1 2">CGMCC 1.15896</strain>
    </source>
</reference>
<keyword evidence="2" id="KW-1185">Reference proteome</keyword>
<accession>A0A916RPU7</accession>
<dbReference type="RefSeq" id="WP_127071838.1">
    <property type="nucleotide sequence ID" value="NZ_BMKB01000010.1"/>
</dbReference>
<dbReference type="OrthoDB" id="8101189at2"/>
<protein>
    <submittedName>
        <fullName evidence="1">Uncharacterized protein</fullName>
    </submittedName>
</protein>
<evidence type="ECO:0000313" key="1">
    <source>
        <dbReference type="EMBL" id="GGA63858.1"/>
    </source>
</evidence>
<gene>
    <name evidence="1" type="ORF">GCM10011499_37810</name>
</gene>